<accession>A0A371HLJ0</accession>
<evidence type="ECO:0000256" key="1">
    <source>
        <dbReference type="SAM" id="MobiDB-lite"/>
    </source>
</evidence>
<dbReference type="EMBL" id="QJKJ01002235">
    <property type="protein sequence ID" value="RDY03677.1"/>
    <property type="molecule type" value="Genomic_DNA"/>
</dbReference>
<proteinExistence type="predicted"/>
<reference evidence="2" key="1">
    <citation type="submission" date="2018-05" db="EMBL/GenBank/DDBJ databases">
        <title>Draft genome of Mucuna pruriens seed.</title>
        <authorList>
            <person name="Nnadi N.E."/>
            <person name="Vos R."/>
            <person name="Hasami M.H."/>
            <person name="Devisetty U.K."/>
            <person name="Aguiy J.C."/>
        </authorList>
    </citation>
    <scope>NUCLEOTIDE SEQUENCE [LARGE SCALE GENOMIC DNA]</scope>
    <source>
        <strain evidence="2">JCA_2017</strain>
    </source>
</reference>
<gene>
    <name evidence="2" type="ORF">CR513_12710</name>
</gene>
<sequence length="110" mass="11778">MAARTTGNTKSKGISGGEIEVKKSGPNNIMAAIIKNAAMEPCPHTSGCVIFLQIKEQKTLKGECMVVGEDVSDATGGNGNNVWCWPSSDTTGTQSQRSLMDHRSMVHFHK</sequence>
<organism evidence="2 3">
    <name type="scientific">Mucuna pruriens</name>
    <name type="common">Velvet bean</name>
    <name type="synonym">Dolichos pruriens</name>
    <dbReference type="NCBI Taxonomy" id="157652"/>
    <lineage>
        <taxon>Eukaryota</taxon>
        <taxon>Viridiplantae</taxon>
        <taxon>Streptophyta</taxon>
        <taxon>Embryophyta</taxon>
        <taxon>Tracheophyta</taxon>
        <taxon>Spermatophyta</taxon>
        <taxon>Magnoliopsida</taxon>
        <taxon>eudicotyledons</taxon>
        <taxon>Gunneridae</taxon>
        <taxon>Pentapetalae</taxon>
        <taxon>rosids</taxon>
        <taxon>fabids</taxon>
        <taxon>Fabales</taxon>
        <taxon>Fabaceae</taxon>
        <taxon>Papilionoideae</taxon>
        <taxon>50 kb inversion clade</taxon>
        <taxon>NPAAA clade</taxon>
        <taxon>indigoferoid/millettioid clade</taxon>
        <taxon>Phaseoleae</taxon>
        <taxon>Mucuna</taxon>
    </lineage>
</organism>
<dbReference type="OrthoDB" id="1449323at2759"/>
<keyword evidence="3" id="KW-1185">Reference proteome</keyword>
<evidence type="ECO:0000313" key="3">
    <source>
        <dbReference type="Proteomes" id="UP000257109"/>
    </source>
</evidence>
<comment type="caution">
    <text evidence="2">The sequence shown here is derived from an EMBL/GenBank/DDBJ whole genome shotgun (WGS) entry which is preliminary data.</text>
</comment>
<feature type="non-terminal residue" evidence="2">
    <location>
        <position position="1"/>
    </location>
</feature>
<dbReference type="AlphaFoldDB" id="A0A371HLJ0"/>
<protein>
    <submittedName>
        <fullName evidence="2">Uncharacterized protein</fullName>
    </submittedName>
</protein>
<name>A0A371HLJ0_MUCPR</name>
<evidence type="ECO:0000313" key="2">
    <source>
        <dbReference type="EMBL" id="RDY03677.1"/>
    </source>
</evidence>
<feature type="compositionally biased region" description="Polar residues" evidence="1">
    <location>
        <begin position="1"/>
        <end position="12"/>
    </location>
</feature>
<feature type="region of interest" description="Disordered" evidence="1">
    <location>
        <begin position="1"/>
        <end position="21"/>
    </location>
</feature>
<dbReference type="Proteomes" id="UP000257109">
    <property type="component" value="Unassembled WGS sequence"/>
</dbReference>